<comment type="caution">
    <text evidence="2">The sequence shown here is derived from an EMBL/GenBank/DDBJ whole genome shotgun (WGS) entry which is preliminary data.</text>
</comment>
<evidence type="ECO:0000313" key="2">
    <source>
        <dbReference type="EMBL" id="GAA1983510.1"/>
    </source>
</evidence>
<dbReference type="EMBL" id="BAAAPC010000002">
    <property type="protein sequence ID" value="GAA1983510.1"/>
    <property type="molecule type" value="Genomic_DNA"/>
</dbReference>
<sequence>MAELTEGQIRWDGVLLFDGRRLALTGIEGWDDLPGIDSGNVLRPSRHGAWAGRGLAQQRVVTATGTLVAGDRGVRGVEPYVAAVRRATALPEDSEQRALTMRIGGQELTGYGQVTARSIPGGVGYQAGRPTVSIQWICPDPRRYGEERSTTIVAPARAEDGLRYPLRYPLDYGEPTTGGAGTVRNNGDTPAHPVLVFTGPCDRPRVVDQESGRVLEFDLVLAESDALVVDCGSGTVRLNGADRYYTLTSRSVPPGSWTVAPGRSTIRFRTVSSGPSASVRIRWRDAYL</sequence>
<reference evidence="2 3" key="1">
    <citation type="journal article" date="2019" name="Int. J. Syst. Evol. Microbiol.">
        <title>The Global Catalogue of Microorganisms (GCM) 10K type strain sequencing project: providing services to taxonomists for standard genome sequencing and annotation.</title>
        <authorList>
            <consortium name="The Broad Institute Genomics Platform"/>
            <consortium name="The Broad Institute Genome Sequencing Center for Infectious Disease"/>
            <person name="Wu L."/>
            <person name="Ma J."/>
        </authorList>
    </citation>
    <scope>NUCLEOTIDE SEQUENCE [LARGE SCALE GENOMIC DNA]</scope>
    <source>
        <strain evidence="2 3">JCM 15313</strain>
    </source>
</reference>
<organism evidence="2 3">
    <name type="scientific">Nocardiopsis rhodophaea</name>
    <dbReference type="NCBI Taxonomy" id="280238"/>
    <lineage>
        <taxon>Bacteria</taxon>
        <taxon>Bacillati</taxon>
        <taxon>Actinomycetota</taxon>
        <taxon>Actinomycetes</taxon>
        <taxon>Streptosporangiales</taxon>
        <taxon>Nocardiopsidaceae</taxon>
        <taxon>Nocardiopsis</taxon>
    </lineage>
</organism>
<evidence type="ECO:0000259" key="1">
    <source>
        <dbReference type="Pfam" id="PF22768"/>
    </source>
</evidence>
<accession>A0ABN2SAV4</accession>
<dbReference type="InterPro" id="IPR054738">
    <property type="entry name" value="Siphovirus-type_tail_C"/>
</dbReference>
<keyword evidence="3" id="KW-1185">Reference proteome</keyword>
<dbReference type="Pfam" id="PF22768">
    <property type="entry name" value="SPP1_Dit"/>
    <property type="match status" value="1"/>
</dbReference>
<protein>
    <recommendedName>
        <fullName evidence="1">Siphovirus-type tail component C-terminal domain-containing protein</fullName>
    </recommendedName>
</protein>
<feature type="domain" description="Siphovirus-type tail component C-terminal" evidence="1">
    <location>
        <begin position="186"/>
        <end position="287"/>
    </location>
</feature>
<dbReference type="RefSeq" id="WP_344099245.1">
    <property type="nucleotide sequence ID" value="NZ_BAAAPC010000002.1"/>
</dbReference>
<proteinExistence type="predicted"/>
<evidence type="ECO:0000313" key="3">
    <source>
        <dbReference type="Proteomes" id="UP001501585"/>
    </source>
</evidence>
<dbReference type="Proteomes" id="UP001501585">
    <property type="component" value="Unassembled WGS sequence"/>
</dbReference>
<name>A0ABN2SAV4_9ACTN</name>
<dbReference type="Gene3D" id="2.60.120.860">
    <property type="match status" value="1"/>
</dbReference>
<gene>
    <name evidence="2" type="ORF">GCM10009799_06030</name>
</gene>